<dbReference type="PROSITE" id="PS50005">
    <property type="entry name" value="TPR"/>
    <property type="match status" value="3"/>
</dbReference>
<evidence type="ECO:0000313" key="3">
    <source>
        <dbReference type="EMBL" id="HHS62582.1"/>
    </source>
</evidence>
<keyword evidence="2" id="KW-0175">Coiled coil</keyword>
<dbReference type="AlphaFoldDB" id="A0A7C6EHT9"/>
<dbReference type="InterPro" id="IPR011990">
    <property type="entry name" value="TPR-like_helical_dom_sf"/>
</dbReference>
<evidence type="ECO:0000256" key="1">
    <source>
        <dbReference type="PROSITE-ProRule" id="PRU00339"/>
    </source>
</evidence>
<dbReference type="EMBL" id="DTHJ01000064">
    <property type="protein sequence ID" value="HHS62582.1"/>
    <property type="molecule type" value="Genomic_DNA"/>
</dbReference>
<name>A0A7C6EHT9_UNCW3</name>
<dbReference type="InterPro" id="IPR019734">
    <property type="entry name" value="TPR_rpt"/>
</dbReference>
<reference evidence="3" key="1">
    <citation type="journal article" date="2020" name="mSystems">
        <title>Genome- and Community-Level Interaction Insights into Carbon Utilization and Element Cycling Functions of Hydrothermarchaeota in Hydrothermal Sediment.</title>
        <authorList>
            <person name="Zhou Z."/>
            <person name="Liu Y."/>
            <person name="Xu W."/>
            <person name="Pan J."/>
            <person name="Luo Z.H."/>
            <person name="Li M."/>
        </authorList>
    </citation>
    <scope>NUCLEOTIDE SEQUENCE [LARGE SCALE GENOMIC DNA]</scope>
    <source>
        <strain evidence="3">SpSt-783</strain>
    </source>
</reference>
<feature type="repeat" description="TPR" evidence="1">
    <location>
        <begin position="222"/>
        <end position="255"/>
    </location>
</feature>
<organism evidence="3">
    <name type="scientific">candidate division WOR-3 bacterium</name>
    <dbReference type="NCBI Taxonomy" id="2052148"/>
    <lineage>
        <taxon>Bacteria</taxon>
        <taxon>Bacteria division WOR-3</taxon>
    </lineage>
</organism>
<sequence>MDNQGEITVNQRLPGVIMEKLKRAGKFCQILKKIIPHINPSLPFISFLCIFSLGCLNRTRFNNFNWQMDSLRYYTTRIDSILNQHSKEIAQLRTDYYTKSEEIAEKLEMLNTRLSESEAQLTQIIERLSRGKKAITDSEDVSSVSPEARMIYESAYLNYVKGNYNEAVNGFKSYLKVAPESPLSDNALYWIGECYYSLGKRQDAVDTFNELLNKYPQSNKRPTALYKIGIIYEEAKDKNTAKTYFERVVKEFPNAPEASLAKERLNK</sequence>
<evidence type="ECO:0000256" key="2">
    <source>
        <dbReference type="SAM" id="Coils"/>
    </source>
</evidence>
<feature type="repeat" description="TPR" evidence="1">
    <location>
        <begin position="148"/>
        <end position="181"/>
    </location>
</feature>
<proteinExistence type="predicted"/>
<feature type="coiled-coil region" evidence="2">
    <location>
        <begin position="100"/>
        <end position="127"/>
    </location>
</feature>
<feature type="repeat" description="TPR" evidence="1">
    <location>
        <begin position="185"/>
        <end position="218"/>
    </location>
</feature>
<dbReference type="SMART" id="SM00028">
    <property type="entry name" value="TPR"/>
    <property type="match status" value="3"/>
</dbReference>
<dbReference type="Pfam" id="PF13174">
    <property type="entry name" value="TPR_6"/>
    <property type="match status" value="2"/>
</dbReference>
<dbReference type="InterPro" id="IPR014162">
    <property type="entry name" value="CpoB_C"/>
</dbReference>
<accession>A0A7C6EHT9</accession>
<protein>
    <submittedName>
        <fullName evidence="3">Tol-pal system protein YbgF</fullName>
    </submittedName>
</protein>
<keyword evidence="1" id="KW-0802">TPR repeat</keyword>
<comment type="caution">
    <text evidence="3">The sequence shown here is derived from an EMBL/GenBank/DDBJ whole genome shotgun (WGS) entry which is preliminary data.</text>
</comment>
<gene>
    <name evidence="3" type="primary">ybgF</name>
    <name evidence="3" type="ORF">ENV70_03055</name>
</gene>
<dbReference type="SUPFAM" id="SSF48452">
    <property type="entry name" value="TPR-like"/>
    <property type="match status" value="1"/>
</dbReference>
<dbReference type="Gene3D" id="1.25.40.10">
    <property type="entry name" value="Tetratricopeptide repeat domain"/>
    <property type="match status" value="1"/>
</dbReference>
<dbReference type="NCBIfam" id="TIGR02795">
    <property type="entry name" value="tol_pal_ybgF"/>
    <property type="match status" value="1"/>
</dbReference>